<evidence type="ECO:0000313" key="2">
    <source>
        <dbReference type="EMBL" id="KGJ67953.1"/>
    </source>
</evidence>
<reference evidence="2 3" key="1">
    <citation type="journal article" date="2014" name="BMC Genomics">
        <title>Comparative genomics of Bradyrhizobium japonicum CPAC 15 and Bradyrhizobium diazoefficiens CPAC 7: elite model strains for understanding symbiotic performance with soybean.</title>
        <authorList>
            <person name="Siqueira A.F."/>
            <person name="Ormeno-Orrillo E."/>
            <person name="Souza R.C."/>
            <person name="Rodrigues E.P."/>
            <person name="Almeida L.G."/>
            <person name="Barcellos F.G."/>
            <person name="Batista J.S."/>
            <person name="Nakatami A.S."/>
            <person name="Martinez-Romero E."/>
            <person name="Vasconcelos A.T."/>
            <person name="Hungria M."/>
        </authorList>
    </citation>
    <scope>NUCLEOTIDE SEQUENCE [LARGE SCALE GENOMIC DNA]</scope>
    <source>
        <strain evidence="2 3">SEMIA 5080</strain>
    </source>
</reference>
<name>A0A837CGY1_9BRAD</name>
<organism evidence="2 3">
    <name type="scientific">Bradyrhizobium diazoefficiens SEMIA 5080</name>
    <dbReference type="NCBI Taxonomy" id="754504"/>
    <lineage>
        <taxon>Bacteria</taxon>
        <taxon>Pseudomonadati</taxon>
        <taxon>Pseudomonadota</taxon>
        <taxon>Alphaproteobacteria</taxon>
        <taxon>Hyphomicrobiales</taxon>
        <taxon>Nitrobacteraceae</taxon>
        <taxon>Bradyrhizobium</taxon>
    </lineage>
</organism>
<comment type="caution">
    <text evidence="2">The sequence shown here is derived from an EMBL/GenBank/DDBJ whole genome shotgun (WGS) entry which is preliminary data.</text>
</comment>
<gene>
    <name evidence="2" type="ORF">BJA5080_01148</name>
</gene>
<dbReference type="AlphaFoldDB" id="A0A837CGY1"/>
<dbReference type="EMBL" id="ADOU02000004">
    <property type="protein sequence ID" value="KGJ67953.1"/>
    <property type="molecule type" value="Genomic_DNA"/>
</dbReference>
<accession>A0A837CGY1</accession>
<evidence type="ECO:0000313" key="3">
    <source>
        <dbReference type="Proteomes" id="UP000024900"/>
    </source>
</evidence>
<proteinExistence type="predicted"/>
<dbReference type="Proteomes" id="UP000024900">
    <property type="component" value="Unassembled WGS sequence"/>
</dbReference>
<feature type="compositionally biased region" description="Polar residues" evidence="1">
    <location>
        <begin position="26"/>
        <end position="38"/>
    </location>
</feature>
<feature type="region of interest" description="Disordered" evidence="1">
    <location>
        <begin position="1"/>
        <end position="39"/>
    </location>
</feature>
<sequence length="74" mass="7974">MTRRSRTAGSVDVLRQRASAAKAAETPTTELQAGSGTMTEARAPARWVAQGLVRPMRRDDGIMRPFCPTGQTVS</sequence>
<evidence type="ECO:0000256" key="1">
    <source>
        <dbReference type="SAM" id="MobiDB-lite"/>
    </source>
</evidence>
<protein>
    <submittedName>
        <fullName evidence="2">Uncharacterized protein</fullName>
    </submittedName>
</protein>